<feature type="domain" description="Core-binding (CB)" evidence="8">
    <location>
        <begin position="3"/>
        <end position="82"/>
    </location>
</feature>
<dbReference type="InterPro" id="IPR002104">
    <property type="entry name" value="Integrase_catalytic"/>
</dbReference>
<dbReference type="GO" id="GO:0006310">
    <property type="term" value="P:DNA recombination"/>
    <property type="evidence" value="ECO:0007669"/>
    <property type="project" value="UniProtKB-KW"/>
</dbReference>
<gene>
    <name evidence="9" type="ORF">CE139_23340</name>
</gene>
<evidence type="ECO:0000256" key="6">
    <source>
        <dbReference type="SAM" id="MobiDB-lite"/>
    </source>
</evidence>
<feature type="region of interest" description="Disordered" evidence="6">
    <location>
        <begin position="326"/>
        <end position="378"/>
    </location>
</feature>
<feature type="compositionally biased region" description="Polar residues" evidence="6">
    <location>
        <begin position="332"/>
        <end position="344"/>
    </location>
</feature>
<dbReference type="Gene3D" id="1.10.150.130">
    <property type="match status" value="1"/>
</dbReference>
<keyword evidence="4" id="KW-0233">DNA recombination</keyword>
<dbReference type="AlphaFoldDB" id="A0A2Z5AE91"/>
<evidence type="ECO:0000256" key="5">
    <source>
        <dbReference type="PROSITE-ProRule" id="PRU01248"/>
    </source>
</evidence>
<organism evidence="9 10">
    <name type="scientific">Pseudomonas oryzihabitans</name>
    <dbReference type="NCBI Taxonomy" id="47885"/>
    <lineage>
        <taxon>Bacteria</taxon>
        <taxon>Pseudomonadati</taxon>
        <taxon>Pseudomonadota</taxon>
        <taxon>Gammaproteobacteria</taxon>
        <taxon>Pseudomonadales</taxon>
        <taxon>Pseudomonadaceae</taxon>
        <taxon>Pseudomonas</taxon>
    </lineage>
</organism>
<evidence type="ECO:0000259" key="8">
    <source>
        <dbReference type="PROSITE" id="PS51900"/>
    </source>
</evidence>
<name>A0A2Z5AE91_9PSED</name>
<protein>
    <submittedName>
        <fullName evidence="9">Recombinase XerC</fullName>
    </submittedName>
</protein>
<evidence type="ECO:0000256" key="1">
    <source>
        <dbReference type="ARBA" id="ARBA00008857"/>
    </source>
</evidence>
<dbReference type="InterPro" id="IPR050090">
    <property type="entry name" value="Tyrosine_recombinase_XerCD"/>
</dbReference>
<dbReference type="GO" id="GO:0015074">
    <property type="term" value="P:DNA integration"/>
    <property type="evidence" value="ECO:0007669"/>
    <property type="project" value="UniProtKB-KW"/>
</dbReference>
<feature type="compositionally biased region" description="Basic and acidic residues" evidence="6">
    <location>
        <begin position="367"/>
        <end position="378"/>
    </location>
</feature>
<evidence type="ECO:0000256" key="4">
    <source>
        <dbReference type="ARBA" id="ARBA00023172"/>
    </source>
</evidence>
<reference evidence="9 10" key="1">
    <citation type="submission" date="2017-06" db="EMBL/GenBank/DDBJ databases">
        <title>Evolution towards high GC content and high-temperature stress adaptation in endophytic Pseudomonas oryzihabitans impacted its plant-growth promoting traits.</title>
        <authorList>
            <person name="Nascimento F.X."/>
        </authorList>
    </citation>
    <scope>NUCLEOTIDE SEQUENCE [LARGE SCALE GENOMIC DNA]</scope>
    <source>
        <strain evidence="9 10">MS8</strain>
    </source>
</reference>
<dbReference type="InterPro" id="IPR044068">
    <property type="entry name" value="CB"/>
</dbReference>
<dbReference type="SUPFAM" id="SSF56349">
    <property type="entry name" value="DNA breaking-rejoining enzymes"/>
    <property type="match status" value="1"/>
</dbReference>
<dbReference type="GO" id="GO:0003677">
    <property type="term" value="F:DNA binding"/>
    <property type="evidence" value="ECO:0007669"/>
    <property type="project" value="UniProtKB-UniRule"/>
</dbReference>
<dbReference type="Pfam" id="PF00589">
    <property type="entry name" value="Phage_integrase"/>
    <property type="match status" value="1"/>
</dbReference>
<dbReference type="Gene3D" id="1.10.443.10">
    <property type="entry name" value="Intergrase catalytic core"/>
    <property type="match status" value="1"/>
</dbReference>
<comment type="similarity">
    <text evidence="1">Belongs to the 'phage' integrase family.</text>
</comment>
<sequence length="443" mass="50759">MNLPLFELTEKFIALSDFRPATEKIYRAAARAFIRRFEDLSLEKVDREKIIEWRKQLLDDGLSKRSWNTYSSHLKTIAEFGLNEGLVDLQRNPFKKTSVVPPKRRKKTVARSAIERARDLLLLLEQDELKEQKRAKITPAWFWLIVFETFHLTGIRLNALLSIRLQDIDLEENLIVIRGELEKTHREFAVPIPTALYPHLIRLLDTAVSCGFEPADQLFNVNRFSSHYRRDVMNDNQVEAMYTKLIRMTGVRMTPHRFRHTLASDLMRQPDRNIHVTKQLLNHSNLATTMEYIEPDYEVMRDAMNDRIEAAKPKHRQRARVDYGAPAPAITNAPSHHSTPTLTATREPAADSAQASPRALPAPNAGREQRSAVRLPERSETLIGPDLEEMAHQVKQLSQLLSSSGLDQLLLRSGHSMTTETRLQASPARISPVSRFEVRSKSG</sequence>
<dbReference type="PROSITE" id="PS51898">
    <property type="entry name" value="TYR_RECOMBINASE"/>
    <property type="match status" value="1"/>
</dbReference>
<keyword evidence="3 5" id="KW-0238">DNA-binding</keyword>
<keyword evidence="2" id="KW-0229">DNA integration</keyword>
<accession>A0A2Z5AE91</accession>
<evidence type="ECO:0000256" key="3">
    <source>
        <dbReference type="ARBA" id="ARBA00023125"/>
    </source>
</evidence>
<evidence type="ECO:0000256" key="2">
    <source>
        <dbReference type="ARBA" id="ARBA00022908"/>
    </source>
</evidence>
<dbReference type="PROSITE" id="PS51900">
    <property type="entry name" value="CB"/>
    <property type="match status" value="1"/>
</dbReference>
<dbReference type="PANTHER" id="PTHR30349:SF41">
    <property type="entry name" value="INTEGRASE_RECOMBINASE PROTEIN MJ0367-RELATED"/>
    <property type="match status" value="1"/>
</dbReference>
<dbReference type="RefSeq" id="WP_208692752.1">
    <property type="nucleotide sequence ID" value="NZ_CP022198.1"/>
</dbReference>
<proteinExistence type="inferred from homology"/>
<dbReference type="InterPro" id="IPR013762">
    <property type="entry name" value="Integrase-like_cat_sf"/>
</dbReference>
<dbReference type="InterPro" id="IPR010998">
    <property type="entry name" value="Integrase_recombinase_N"/>
</dbReference>
<dbReference type="InterPro" id="IPR011010">
    <property type="entry name" value="DNA_brk_join_enz"/>
</dbReference>
<feature type="domain" description="Tyr recombinase" evidence="7">
    <location>
        <begin position="109"/>
        <end position="305"/>
    </location>
</feature>
<evidence type="ECO:0000313" key="10">
    <source>
        <dbReference type="Proteomes" id="UP000250579"/>
    </source>
</evidence>
<evidence type="ECO:0000259" key="7">
    <source>
        <dbReference type="PROSITE" id="PS51898"/>
    </source>
</evidence>
<evidence type="ECO:0000313" key="9">
    <source>
        <dbReference type="EMBL" id="AXA68613.1"/>
    </source>
</evidence>
<dbReference type="CDD" id="cd00397">
    <property type="entry name" value="DNA_BRE_C"/>
    <property type="match status" value="1"/>
</dbReference>
<dbReference type="EMBL" id="CP022198">
    <property type="protein sequence ID" value="AXA68613.1"/>
    <property type="molecule type" value="Genomic_DNA"/>
</dbReference>
<dbReference type="PANTHER" id="PTHR30349">
    <property type="entry name" value="PHAGE INTEGRASE-RELATED"/>
    <property type="match status" value="1"/>
</dbReference>
<dbReference type="Proteomes" id="UP000250579">
    <property type="component" value="Chromosome"/>
</dbReference>
<feature type="region of interest" description="Disordered" evidence="6">
    <location>
        <begin position="416"/>
        <end position="443"/>
    </location>
</feature>